<dbReference type="PANTHER" id="PTHR30514:SF10">
    <property type="entry name" value="MURR_RPIR FAMILY TRANSCRIPTIONAL REGULATOR"/>
    <property type="match status" value="1"/>
</dbReference>
<dbReference type="EMBL" id="AYGX02000102">
    <property type="protein sequence ID" value="KRO26867.1"/>
    <property type="molecule type" value="Genomic_DNA"/>
</dbReference>
<dbReference type="PANTHER" id="PTHR30514">
    <property type="entry name" value="GLUCOKINASE"/>
    <property type="match status" value="1"/>
</dbReference>
<keyword evidence="3" id="KW-0804">Transcription</keyword>
<dbReference type="SUPFAM" id="SSF46689">
    <property type="entry name" value="Homeodomain-like"/>
    <property type="match status" value="1"/>
</dbReference>
<organism evidence="6 7">
    <name type="scientific">Lactiplantibacillus fabifermentans DSM 21115</name>
    <dbReference type="NCBI Taxonomy" id="1413187"/>
    <lineage>
        <taxon>Bacteria</taxon>
        <taxon>Bacillati</taxon>
        <taxon>Bacillota</taxon>
        <taxon>Bacilli</taxon>
        <taxon>Lactobacillales</taxon>
        <taxon>Lactobacillaceae</taxon>
        <taxon>Lactiplantibacillus</taxon>
    </lineage>
</organism>
<dbReference type="GO" id="GO:1901135">
    <property type="term" value="P:carbohydrate derivative metabolic process"/>
    <property type="evidence" value="ECO:0007669"/>
    <property type="project" value="InterPro"/>
</dbReference>
<evidence type="ECO:0000256" key="1">
    <source>
        <dbReference type="ARBA" id="ARBA00023015"/>
    </source>
</evidence>
<feature type="domain" description="SIS" evidence="5">
    <location>
        <begin position="122"/>
        <end position="262"/>
    </location>
</feature>
<dbReference type="RefSeq" id="WP_024624283.1">
    <property type="nucleotide sequence ID" value="NZ_AYGX02000102.1"/>
</dbReference>
<dbReference type="InterPro" id="IPR000281">
    <property type="entry name" value="HTH_RpiR"/>
</dbReference>
<dbReference type="AlphaFoldDB" id="A0A0R2NSE5"/>
<dbReference type="Gene3D" id="3.40.50.10490">
    <property type="entry name" value="Glucose-6-phosphate isomerase like protein, domain 1"/>
    <property type="match status" value="1"/>
</dbReference>
<dbReference type="Gene3D" id="1.10.10.10">
    <property type="entry name" value="Winged helix-like DNA-binding domain superfamily/Winged helix DNA-binding domain"/>
    <property type="match status" value="1"/>
</dbReference>
<evidence type="ECO:0000256" key="2">
    <source>
        <dbReference type="ARBA" id="ARBA00023125"/>
    </source>
</evidence>
<dbReference type="InterPro" id="IPR035472">
    <property type="entry name" value="RpiR-like_SIS"/>
</dbReference>
<feature type="domain" description="HTH rpiR-type" evidence="4">
    <location>
        <begin position="4"/>
        <end position="80"/>
    </location>
</feature>
<evidence type="ECO:0000259" key="4">
    <source>
        <dbReference type="PROSITE" id="PS51071"/>
    </source>
</evidence>
<sequence>MDNDNIIDIIYGNLGSMTQTDKKIAGVILANPQKAINYTISELATLAAVSEASISRFCKNLSLTGFHHLKIELAKVSDDEATYYDEINIDNIQQALTTIKTNKVAEISHTLDSFKTPTVKKILQVIDQARVLQIAAEGNTFPVVADAVYRFNQIGILAIGTESWETALAQTLNLTERDVLLVISNSGESKALLQQINTAHQRGLQVIAVTNRNDSPIALQADYHLRTAVRQQVLNAEYYFSRVAAMTVTEALFLLLIAEDRQRLSYIQRHENLISTLKV</sequence>
<dbReference type="GO" id="GO:0003700">
    <property type="term" value="F:DNA-binding transcription factor activity"/>
    <property type="evidence" value="ECO:0007669"/>
    <property type="project" value="InterPro"/>
</dbReference>
<evidence type="ECO:0000313" key="6">
    <source>
        <dbReference type="EMBL" id="KRO26867.1"/>
    </source>
</evidence>
<dbReference type="Proteomes" id="UP000050920">
    <property type="component" value="Unassembled WGS sequence"/>
</dbReference>
<protein>
    <submittedName>
        <fullName evidence="6">RpiR family transcriptional regulator</fullName>
    </submittedName>
</protein>
<keyword evidence="2" id="KW-0238">DNA-binding</keyword>
<evidence type="ECO:0000256" key="3">
    <source>
        <dbReference type="ARBA" id="ARBA00023163"/>
    </source>
</evidence>
<evidence type="ECO:0000259" key="5">
    <source>
        <dbReference type="PROSITE" id="PS51464"/>
    </source>
</evidence>
<name>A0A0R2NSE5_9LACO</name>
<dbReference type="SUPFAM" id="SSF53697">
    <property type="entry name" value="SIS domain"/>
    <property type="match status" value="1"/>
</dbReference>
<dbReference type="PROSITE" id="PS00356">
    <property type="entry name" value="HTH_LACI_1"/>
    <property type="match status" value="1"/>
</dbReference>
<dbReference type="GO" id="GO:0003677">
    <property type="term" value="F:DNA binding"/>
    <property type="evidence" value="ECO:0007669"/>
    <property type="project" value="UniProtKB-KW"/>
</dbReference>
<dbReference type="InterPro" id="IPR036388">
    <property type="entry name" value="WH-like_DNA-bd_sf"/>
</dbReference>
<keyword evidence="1" id="KW-0805">Transcription regulation</keyword>
<dbReference type="PROSITE" id="PS51464">
    <property type="entry name" value="SIS"/>
    <property type="match status" value="1"/>
</dbReference>
<reference evidence="6 7" key="1">
    <citation type="journal article" date="2015" name="Genome Announc.">
        <title>Expanding the biotechnology potential of lactobacilli through comparative genomics of 213 strains and associated genera.</title>
        <authorList>
            <person name="Sun Z."/>
            <person name="Harris H.M."/>
            <person name="McCann A."/>
            <person name="Guo C."/>
            <person name="Argimon S."/>
            <person name="Zhang W."/>
            <person name="Yang X."/>
            <person name="Jeffery I.B."/>
            <person name="Cooney J.C."/>
            <person name="Kagawa T.F."/>
            <person name="Liu W."/>
            <person name="Song Y."/>
            <person name="Salvetti E."/>
            <person name="Wrobel A."/>
            <person name="Rasinkangas P."/>
            <person name="Parkhill J."/>
            <person name="Rea M.C."/>
            <person name="O'Sullivan O."/>
            <person name="Ritari J."/>
            <person name="Douillard F.P."/>
            <person name="Paul Ross R."/>
            <person name="Yang R."/>
            <person name="Briner A.E."/>
            <person name="Felis G.E."/>
            <person name="de Vos W.M."/>
            <person name="Barrangou R."/>
            <person name="Klaenhammer T.R."/>
            <person name="Caufield P.W."/>
            <person name="Cui Y."/>
            <person name="Zhang H."/>
            <person name="O'Toole P.W."/>
        </authorList>
    </citation>
    <scope>NUCLEOTIDE SEQUENCE [LARGE SCALE GENOMIC DNA]</scope>
    <source>
        <strain evidence="6 7">DSM 21115</strain>
    </source>
</reference>
<proteinExistence type="predicted"/>
<dbReference type="Pfam" id="PF01418">
    <property type="entry name" value="HTH_6"/>
    <property type="match status" value="1"/>
</dbReference>
<dbReference type="CDD" id="cd05013">
    <property type="entry name" value="SIS_RpiR"/>
    <property type="match status" value="1"/>
</dbReference>
<evidence type="ECO:0000313" key="7">
    <source>
        <dbReference type="Proteomes" id="UP000050920"/>
    </source>
</evidence>
<accession>A0A0R2NSE5</accession>
<comment type="caution">
    <text evidence="6">The sequence shown here is derived from an EMBL/GenBank/DDBJ whole genome shotgun (WGS) entry which is preliminary data.</text>
</comment>
<dbReference type="PROSITE" id="PS51071">
    <property type="entry name" value="HTH_RPIR"/>
    <property type="match status" value="1"/>
</dbReference>
<dbReference type="InterPro" id="IPR046348">
    <property type="entry name" value="SIS_dom_sf"/>
</dbReference>
<keyword evidence="7" id="KW-1185">Reference proteome</keyword>
<gene>
    <name evidence="6" type="ORF">DY78_GL000552</name>
</gene>
<dbReference type="GO" id="GO:0097367">
    <property type="term" value="F:carbohydrate derivative binding"/>
    <property type="evidence" value="ECO:0007669"/>
    <property type="project" value="InterPro"/>
</dbReference>
<dbReference type="Pfam" id="PF01380">
    <property type="entry name" value="SIS"/>
    <property type="match status" value="1"/>
</dbReference>
<dbReference type="InterPro" id="IPR001347">
    <property type="entry name" value="SIS_dom"/>
</dbReference>
<dbReference type="InterPro" id="IPR009057">
    <property type="entry name" value="Homeodomain-like_sf"/>
</dbReference>
<dbReference type="InterPro" id="IPR047640">
    <property type="entry name" value="RpiR-like"/>
</dbReference>